<dbReference type="Gene3D" id="1.10.287.660">
    <property type="entry name" value="Helix hairpin bin"/>
    <property type="match status" value="1"/>
</dbReference>
<evidence type="ECO:0000313" key="9">
    <source>
        <dbReference type="Proteomes" id="UP000092555"/>
    </source>
</evidence>
<dbReference type="EMBL" id="LXTC01000001">
    <property type="protein sequence ID" value="OBA23472.1"/>
    <property type="molecule type" value="Genomic_DNA"/>
</dbReference>
<evidence type="ECO:0000256" key="6">
    <source>
        <dbReference type="PROSITE-ProRule" id="PRU00646"/>
    </source>
</evidence>
<evidence type="ECO:0000256" key="5">
    <source>
        <dbReference type="ARBA" id="ARBA00022927"/>
    </source>
</evidence>
<name>A0A1A0HHW5_9ASCO</name>
<dbReference type="RefSeq" id="XP_018713953.1">
    <property type="nucleotide sequence ID" value="XM_018856615.1"/>
</dbReference>
<evidence type="ECO:0000259" key="7">
    <source>
        <dbReference type="PROSITE" id="PS51314"/>
    </source>
</evidence>
<dbReference type="PROSITE" id="PS51314">
    <property type="entry name" value="VPS37_C"/>
    <property type="match status" value="1"/>
</dbReference>
<protein>
    <recommendedName>
        <fullName evidence="7">VPS37 C-terminal domain-containing protein</fullName>
    </recommendedName>
</protein>
<dbReference type="GO" id="GO:0072666">
    <property type="term" value="P:establishment of protein localization to vacuole"/>
    <property type="evidence" value="ECO:0007669"/>
    <property type="project" value="UniProtKB-ARBA"/>
</dbReference>
<comment type="subcellular location">
    <subcellularLocation>
        <location evidence="1">Endosome</location>
    </subcellularLocation>
</comment>
<evidence type="ECO:0000256" key="4">
    <source>
        <dbReference type="ARBA" id="ARBA00022753"/>
    </source>
</evidence>
<evidence type="ECO:0000313" key="8">
    <source>
        <dbReference type="EMBL" id="OBA23472.1"/>
    </source>
</evidence>
<dbReference type="AlphaFoldDB" id="A0A1A0HHW5"/>
<organism evidence="8 9">
    <name type="scientific">Metschnikowia bicuspidata var. bicuspidata NRRL YB-4993</name>
    <dbReference type="NCBI Taxonomy" id="869754"/>
    <lineage>
        <taxon>Eukaryota</taxon>
        <taxon>Fungi</taxon>
        <taxon>Dikarya</taxon>
        <taxon>Ascomycota</taxon>
        <taxon>Saccharomycotina</taxon>
        <taxon>Pichiomycetes</taxon>
        <taxon>Metschnikowiaceae</taxon>
        <taxon>Metschnikowia</taxon>
    </lineage>
</organism>
<feature type="domain" description="VPS37 C-terminal" evidence="7">
    <location>
        <begin position="97"/>
        <end position="181"/>
    </location>
</feature>
<keyword evidence="5 6" id="KW-0653">Protein transport</keyword>
<dbReference type="GeneID" id="30029591"/>
<keyword evidence="4" id="KW-0967">Endosome</keyword>
<evidence type="ECO:0000256" key="3">
    <source>
        <dbReference type="ARBA" id="ARBA00022448"/>
    </source>
</evidence>
<dbReference type="GO" id="GO:0006886">
    <property type="term" value="P:intracellular protein transport"/>
    <property type="evidence" value="ECO:0007669"/>
    <property type="project" value="UniProtKB-ARBA"/>
</dbReference>
<sequence length="181" mass="21298">MNEEPQAFTLEALQPFPLEKSLQSLPQQFRDEFASLYELVKGYVRNLKLYQDLEKQLRDAVNDTISTINSIIRLLEEYESHAAIISEKAERLDRLYKDFLTLETLQYQLLSSNFDQTFLKAKFRNLVASSDMKSGEIIGSYKENGGDMTQFLLDFKNSRKLYHARREKLHRWDEERVSGFL</sequence>
<dbReference type="Pfam" id="PF07200">
    <property type="entry name" value="Mod_r"/>
    <property type="match status" value="1"/>
</dbReference>
<dbReference type="GO" id="GO:0000813">
    <property type="term" value="C:ESCRT I complex"/>
    <property type="evidence" value="ECO:0007669"/>
    <property type="project" value="UniProtKB-ARBA"/>
</dbReference>
<keyword evidence="9" id="KW-1185">Reference proteome</keyword>
<dbReference type="STRING" id="869754.A0A1A0HHW5"/>
<keyword evidence="3 6" id="KW-0813">Transport</keyword>
<gene>
    <name evidence="8" type="ORF">METBIDRAFT_35497</name>
</gene>
<evidence type="ECO:0000256" key="1">
    <source>
        <dbReference type="ARBA" id="ARBA00004177"/>
    </source>
</evidence>
<dbReference type="Proteomes" id="UP000092555">
    <property type="component" value="Unassembled WGS sequence"/>
</dbReference>
<dbReference type="InterPro" id="IPR029012">
    <property type="entry name" value="Helix_hairpin_bin_sf"/>
</dbReference>
<proteinExistence type="inferred from homology"/>
<dbReference type="InterPro" id="IPR009851">
    <property type="entry name" value="Mod_r"/>
</dbReference>
<reference evidence="8 9" key="1">
    <citation type="submission" date="2016-05" db="EMBL/GenBank/DDBJ databases">
        <title>Comparative genomics of biotechnologically important yeasts.</title>
        <authorList>
            <consortium name="DOE Joint Genome Institute"/>
            <person name="Riley R."/>
            <person name="Haridas S."/>
            <person name="Wolfe K.H."/>
            <person name="Lopes M.R."/>
            <person name="Hittinger C.T."/>
            <person name="Goker M."/>
            <person name="Salamov A."/>
            <person name="Wisecaver J."/>
            <person name="Long T.M."/>
            <person name="Aerts A.L."/>
            <person name="Barry K."/>
            <person name="Choi C."/>
            <person name="Clum A."/>
            <person name="Coughlan A.Y."/>
            <person name="Deshpande S."/>
            <person name="Douglass A.P."/>
            <person name="Hanson S.J."/>
            <person name="Klenk H.-P."/>
            <person name="LaButti K."/>
            <person name="Lapidus A."/>
            <person name="Lindquist E."/>
            <person name="Lipzen A."/>
            <person name="Meier-kolthoff J.P."/>
            <person name="Ohm R.A."/>
            <person name="Otillar R.P."/>
            <person name="Pangilinan J."/>
            <person name="Peng Y."/>
            <person name="Rokas A."/>
            <person name="Rosa C.A."/>
            <person name="Scheuner C."/>
            <person name="Sibirny A.A."/>
            <person name="Slot J.C."/>
            <person name="Stielow J.B."/>
            <person name="Sun H."/>
            <person name="Kurtzman C.P."/>
            <person name="Blackwell M."/>
            <person name="Grigoriev I.V."/>
            <person name="Jeffries T.W."/>
        </authorList>
    </citation>
    <scope>NUCLEOTIDE SEQUENCE [LARGE SCALE GENOMIC DNA]</scope>
    <source>
        <strain evidence="8 9">NRRL YB-4993</strain>
    </source>
</reference>
<dbReference type="InterPro" id="IPR037202">
    <property type="entry name" value="ESCRT_assembly_dom"/>
</dbReference>
<comment type="similarity">
    <text evidence="2">Belongs to the VPS37 family.</text>
</comment>
<comment type="caution">
    <text evidence="8">The sequence shown here is derived from an EMBL/GenBank/DDBJ whole genome shotgun (WGS) entry which is preliminary data.</text>
</comment>
<dbReference type="OrthoDB" id="10260857at2759"/>
<dbReference type="GO" id="GO:0043162">
    <property type="term" value="P:ubiquitin-dependent protein catabolic process via the multivesicular body sorting pathway"/>
    <property type="evidence" value="ECO:0007669"/>
    <property type="project" value="UniProtKB-ARBA"/>
</dbReference>
<accession>A0A1A0HHW5</accession>
<dbReference type="SUPFAM" id="SSF140111">
    <property type="entry name" value="Endosomal sorting complex assembly domain"/>
    <property type="match status" value="1"/>
</dbReference>
<evidence type="ECO:0000256" key="2">
    <source>
        <dbReference type="ARBA" id="ARBA00007617"/>
    </source>
</evidence>